<protein>
    <recommendedName>
        <fullName evidence="5">SLC12A transporter C-terminal domain-containing protein</fullName>
    </recommendedName>
</protein>
<dbReference type="GO" id="GO:1990573">
    <property type="term" value="P:potassium ion import across plasma membrane"/>
    <property type="evidence" value="ECO:0007669"/>
    <property type="project" value="TreeGrafter"/>
</dbReference>
<dbReference type="PANTHER" id="PTHR11827">
    <property type="entry name" value="SOLUTE CARRIER FAMILY 12, CATION COTRANSPORTERS"/>
    <property type="match status" value="1"/>
</dbReference>
<dbReference type="GO" id="GO:0055075">
    <property type="term" value="P:potassium ion homeostasis"/>
    <property type="evidence" value="ECO:0007669"/>
    <property type="project" value="TreeGrafter"/>
</dbReference>
<evidence type="ECO:0000256" key="2">
    <source>
        <dbReference type="ARBA" id="ARBA00022692"/>
    </source>
</evidence>
<dbReference type="InterPro" id="IPR018491">
    <property type="entry name" value="SLC12_C"/>
</dbReference>
<dbReference type="OrthoDB" id="2020542at2759"/>
<evidence type="ECO:0000259" key="5">
    <source>
        <dbReference type="Pfam" id="PF03522"/>
    </source>
</evidence>
<dbReference type="GO" id="GO:0008511">
    <property type="term" value="F:sodium:potassium:chloride symporter activity"/>
    <property type="evidence" value="ECO:0007669"/>
    <property type="project" value="TreeGrafter"/>
</dbReference>
<comment type="subcellular location">
    <subcellularLocation>
        <location evidence="1">Membrane</location>
        <topology evidence="1">Multi-pass membrane protein</topology>
    </subcellularLocation>
</comment>
<feature type="domain" description="SLC12A transporter C-terminal" evidence="5">
    <location>
        <begin position="1"/>
        <end position="43"/>
    </location>
</feature>
<keyword evidence="7" id="KW-1185">Reference proteome</keyword>
<proteinExistence type="predicted"/>
<dbReference type="InterPro" id="IPR004842">
    <property type="entry name" value="SLC12A_fam"/>
</dbReference>
<evidence type="ECO:0000313" key="7">
    <source>
        <dbReference type="Proteomes" id="UP000271098"/>
    </source>
</evidence>
<evidence type="ECO:0000256" key="3">
    <source>
        <dbReference type="ARBA" id="ARBA00022989"/>
    </source>
</evidence>
<sequence length="43" mass="4857">MPVPRVGLVSSCLYMAWLDIMTRDLPPTLLIRGNQTSVLTFYS</sequence>
<dbReference type="GO" id="GO:0055078">
    <property type="term" value="P:sodium ion homeostasis"/>
    <property type="evidence" value="ECO:0007669"/>
    <property type="project" value="TreeGrafter"/>
</dbReference>
<name>A0A3P7RIU3_9BILA</name>
<accession>A0A3P7RIU3</accession>
<dbReference type="GO" id="GO:0016020">
    <property type="term" value="C:membrane"/>
    <property type="evidence" value="ECO:0007669"/>
    <property type="project" value="UniProtKB-SubCell"/>
</dbReference>
<evidence type="ECO:0000256" key="1">
    <source>
        <dbReference type="ARBA" id="ARBA00004141"/>
    </source>
</evidence>
<dbReference type="GO" id="GO:0006884">
    <property type="term" value="P:cell volume homeostasis"/>
    <property type="evidence" value="ECO:0007669"/>
    <property type="project" value="TreeGrafter"/>
</dbReference>
<keyword evidence="4" id="KW-0472">Membrane</keyword>
<dbReference type="EMBL" id="UYRT01102403">
    <property type="protein sequence ID" value="VDN43292.1"/>
    <property type="molecule type" value="Genomic_DNA"/>
</dbReference>
<gene>
    <name evidence="6" type="ORF">GPUH_LOCUS24763</name>
</gene>
<dbReference type="GO" id="GO:0055064">
    <property type="term" value="P:chloride ion homeostasis"/>
    <property type="evidence" value="ECO:0007669"/>
    <property type="project" value="TreeGrafter"/>
</dbReference>
<dbReference type="Proteomes" id="UP000271098">
    <property type="component" value="Unassembled WGS sequence"/>
</dbReference>
<dbReference type="PANTHER" id="PTHR11827:SF103">
    <property type="entry name" value="SODIUM CHLORIDE COTRANSPORTER 69, ISOFORM E"/>
    <property type="match status" value="1"/>
</dbReference>
<keyword evidence="3" id="KW-1133">Transmembrane helix</keyword>
<dbReference type="AlphaFoldDB" id="A0A3P7RIU3"/>
<reference evidence="6 7" key="1">
    <citation type="submission" date="2018-11" db="EMBL/GenBank/DDBJ databases">
        <authorList>
            <consortium name="Pathogen Informatics"/>
        </authorList>
    </citation>
    <scope>NUCLEOTIDE SEQUENCE [LARGE SCALE GENOMIC DNA]</scope>
</reference>
<evidence type="ECO:0000256" key="4">
    <source>
        <dbReference type="ARBA" id="ARBA00023136"/>
    </source>
</evidence>
<organism evidence="6 7">
    <name type="scientific">Gongylonema pulchrum</name>
    <dbReference type="NCBI Taxonomy" id="637853"/>
    <lineage>
        <taxon>Eukaryota</taxon>
        <taxon>Metazoa</taxon>
        <taxon>Ecdysozoa</taxon>
        <taxon>Nematoda</taxon>
        <taxon>Chromadorea</taxon>
        <taxon>Rhabditida</taxon>
        <taxon>Spirurina</taxon>
        <taxon>Spiruromorpha</taxon>
        <taxon>Spiruroidea</taxon>
        <taxon>Gongylonematidae</taxon>
        <taxon>Gongylonema</taxon>
    </lineage>
</organism>
<evidence type="ECO:0000313" key="6">
    <source>
        <dbReference type="EMBL" id="VDN43292.1"/>
    </source>
</evidence>
<dbReference type="Pfam" id="PF03522">
    <property type="entry name" value="SLC12"/>
    <property type="match status" value="1"/>
</dbReference>
<keyword evidence="2" id="KW-0812">Transmembrane</keyword>